<evidence type="ECO:0000256" key="1">
    <source>
        <dbReference type="SAM" id="Coils"/>
    </source>
</evidence>
<reference evidence="3 4" key="1">
    <citation type="submission" date="2018-07" db="EMBL/GenBank/DDBJ databases">
        <title>Genome sequencing of Runella.</title>
        <authorList>
            <person name="Baek M.-G."/>
            <person name="Yi H."/>
        </authorList>
    </citation>
    <scope>NUCLEOTIDE SEQUENCE [LARGE SCALE GENOMIC DNA]</scope>
    <source>
        <strain evidence="3 4">HYN0085</strain>
    </source>
</reference>
<dbReference type="GO" id="GO:0003677">
    <property type="term" value="F:DNA binding"/>
    <property type="evidence" value="ECO:0007669"/>
    <property type="project" value="InterPro"/>
</dbReference>
<evidence type="ECO:0000313" key="3">
    <source>
        <dbReference type="EMBL" id="AXE17881.1"/>
    </source>
</evidence>
<organism evidence="3 4">
    <name type="scientific">Runella rosea</name>
    <dbReference type="NCBI Taxonomy" id="2259595"/>
    <lineage>
        <taxon>Bacteria</taxon>
        <taxon>Pseudomonadati</taxon>
        <taxon>Bacteroidota</taxon>
        <taxon>Cytophagia</taxon>
        <taxon>Cytophagales</taxon>
        <taxon>Spirosomataceae</taxon>
        <taxon>Runella</taxon>
    </lineage>
</organism>
<dbReference type="KEGG" id="run:DR864_09125"/>
<accession>A0A344TGW0</accession>
<feature type="domain" description="HTH cro/C1-type" evidence="2">
    <location>
        <begin position="7"/>
        <end position="61"/>
    </location>
</feature>
<dbReference type="PROSITE" id="PS50943">
    <property type="entry name" value="HTH_CROC1"/>
    <property type="match status" value="1"/>
</dbReference>
<keyword evidence="1" id="KW-0175">Coiled coil</keyword>
<feature type="coiled-coil region" evidence="1">
    <location>
        <begin position="75"/>
        <end position="109"/>
    </location>
</feature>
<dbReference type="Gene3D" id="1.10.260.40">
    <property type="entry name" value="lambda repressor-like DNA-binding domains"/>
    <property type="match status" value="1"/>
</dbReference>
<gene>
    <name evidence="3" type="ORF">DR864_09125</name>
</gene>
<dbReference type="SMART" id="SM00530">
    <property type="entry name" value="HTH_XRE"/>
    <property type="match status" value="1"/>
</dbReference>
<dbReference type="Pfam" id="PF01381">
    <property type="entry name" value="HTH_3"/>
    <property type="match status" value="1"/>
</dbReference>
<protein>
    <recommendedName>
        <fullName evidence="2">HTH cro/C1-type domain-containing protein</fullName>
    </recommendedName>
</protein>
<evidence type="ECO:0000259" key="2">
    <source>
        <dbReference type="PROSITE" id="PS50943"/>
    </source>
</evidence>
<dbReference type="InterPro" id="IPR010982">
    <property type="entry name" value="Lambda_DNA-bd_dom_sf"/>
</dbReference>
<dbReference type="EMBL" id="CP030850">
    <property type="protein sequence ID" value="AXE17881.1"/>
    <property type="molecule type" value="Genomic_DNA"/>
</dbReference>
<evidence type="ECO:0000313" key="4">
    <source>
        <dbReference type="Proteomes" id="UP000251993"/>
    </source>
</evidence>
<sequence length="253" mass="29513">MNIETRIKEIRESKRIKLAEVAAVLEVDVSNYSKLEKRGSKLSIEQLEKIAKALDVTLIEILSGKPQNSEPSQNEKALQKQNEELKKRVEGLEDALKDKELINRNLTEKLTICEEYLNEILEGLFTDIAIEENHFGTLVYLDNNNIVKITNKELEELSSEKLDEIYSHDTTYEFSDHEIEETMKELFTNEKHRKLSSLIMWTGMIKDEMFVKYFKKYIVHTNPTVQQMMRMVKFENNPLGVKGFDSRTGFELD</sequence>
<proteinExistence type="predicted"/>
<dbReference type="InterPro" id="IPR001387">
    <property type="entry name" value="Cro/C1-type_HTH"/>
</dbReference>
<dbReference type="SUPFAM" id="SSF47413">
    <property type="entry name" value="lambda repressor-like DNA-binding domains"/>
    <property type="match status" value="1"/>
</dbReference>
<dbReference type="RefSeq" id="WP_114066666.1">
    <property type="nucleotide sequence ID" value="NZ_CP030850.1"/>
</dbReference>
<dbReference type="OrthoDB" id="961496at2"/>
<keyword evidence="4" id="KW-1185">Reference proteome</keyword>
<name>A0A344TGW0_9BACT</name>
<dbReference type="CDD" id="cd00093">
    <property type="entry name" value="HTH_XRE"/>
    <property type="match status" value="1"/>
</dbReference>
<dbReference type="Proteomes" id="UP000251993">
    <property type="component" value="Chromosome"/>
</dbReference>
<dbReference type="AlphaFoldDB" id="A0A344TGW0"/>